<dbReference type="GO" id="GO:0006508">
    <property type="term" value="P:proteolysis"/>
    <property type="evidence" value="ECO:0007669"/>
    <property type="project" value="UniProtKB-KW"/>
</dbReference>
<accession>A0A0G1YCI6</accession>
<keyword evidence="2" id="KW-0378">Hydrolase</keyword>
<feature type="compositionally biased region" description="Basic and acidic residues" evidence="1">
    <location>
        <begin position="29"/>
        <end position="47"/>
    </location>
</feature>
<dbReference type="GO" id="GO:0008233">
    <property type="term" value="F:peptidase activity"/>
    <property type="evidence" value="ECO:0007669"/>
    <property type="project" value="UniProtKB-KW"/>
</dbReference>
<evidence type="ECO:0000256" key="1">
    <source>
        <dbReference type="SAM" id="MobiDB-lite"/>
    </source>
</evidence>
<evidence type="ECO:0000313" key="3">
    <source>
        <dbReference type="Proteomes" id="UP000034588"/>
    </source>
</evidence>
<dbReference type="AlphaFoldDB" id="A0A0G1YCI6"/>
<gene>
    <name evidence="2" type="ORF">UY48_C0010G0019</name>
</gene>
<name>A0A0G1YCI6_9BACT</name>
<feature type="region of interest" description="Disordered" evidence="1">
    <location>
        <begin position="26"/>
        <end position="47"/>
    </location>
</feature>
<keyword evidence="2" id="KW-0645">Protease</keyword>
<proteinExistence type="predicted"/>
<protein>
    <submittedName>
        <fullName evidence="2">ClpP class periplasmic serine protease</fullName>
    </submittedName>
</protein>
<evidence type="ECO:0000313" key="2">
    <source>
        <dbReference type="EMBL" id="KKW12667.1"/>
    </source>
</evidence>
<dbReference type="EMBL" id="LCQD01000010">
    <property type="protein sequence ID" value="KKW12667.1"/>
    <property type="molecule type" value="Genomic_DNA"/>
</dbReference>
<dbReference type="Proteomes" id="UP000034588">
    <property type="component" value="Unassembled WGS sequence"/>
</dbReference>
<reference evidence="2 3" key="1">
    <citation type="journal article" date="2015" name="Nature">
        <title>rRNA introns, odd ribosomes, and small enigmatic genomes across a large radiation of phyla.</title>
        <authorList>
            <person name="Brown C.T."/>
            <person name="Hug L.A."/>
            <person name="Thomas B.C."/>
            <person name="Sharon I."/>
            <person name="Castelle C.J."/>
            <person name="Singh A."/>
            <person name="Wilkins M.J."/>
            <person name="Williams K.H."/>
            <person name="Banfield J.F."/>
        </authorList>
    </citation>
    <scope>NUCLEOTIDE SEQUENCE [LARGE SCALE GENOMIC DNA]</scope>
</reference>
<comment type="caution">
    <text evidence="2">The sequence shown here is derived from an EMBL/GenBank/DDBJ whole genome shotgun (WGS) entry which is preliminary data.</text>
</comment>
<organism evidence="2 3">
    <name type="scientific">Candidatus Gottesmanbacteria bacterium GW2011_GWB1_49_7</name>
    <dbReference type="NCBI Taxonomy" id="1618448"/>
    <lineage>
        <taxon>Bacteria</taxon>
        <taxon>Candidatus Gottesmaniibacteriota</taxon>
    </lineage>
</organism>
<sequence length="223" mass="24265">MPKPKPKNGESKTDWMSRCMADANMMKDYPGEDDRNKECESMHSDMTKGAEMEKNITKEQLSIAYPDLFAAIQGEAASKAAEEAYARGKAEGTVMGAQSERTRIMDVRGQLIPGHEALIEALASDGTTTGPEAAVKVLAAEKVLRESRSKDYLEDGMPRIPAASAEDFKPATDTAKTLSEAGDKLDRFAKEIKRTEKCTYSEALVKAKAAHPALAKIYEGGEE</sequence>